<evidence type="ECO:0000313" key="1">
    <source>
        <dbReference type="EMBL" id="GIX74073.1"/>
    </source>
</evidence>
<dbReference type="SUPFAM" id="SSF103473">
    <property type="entry name" value="MFS general substrate transporter"/>
    <property type="match status" value="1"/>
</dbReference>
<comment type="caution">
    <text evidence="1">The sequence shown here is derived from an EMBL/GenBank/DDBJ whole genome shotgun (WGS) entry which is preliminary data.</text>
</comment>
<gene>
    <name evidence="1" type="primary">AVEN_28600_1</name>
    <name evidence="1" type="ORF">CEXT_303811</name>
</gene>
<dbReference type="AlphaFoldDB" id="A0AAV4MQJ7"/>
<protein>
    <submittedName>
        <fullName evidence="1">Uncharacterized protein</fullName>
    </submittedName>
</protein>
<dbReference type="EMBL" id="BPLR01002469">
    <property type="protein sequence ID" value="GIX74073.1"/>
    <property type="molecule type" value="Genomic_DNA"/>
</dbReference>
<evidence type="ECO:0000313" key="2">
    <source>
        <dbReference type="Proteomes" id="UP001054945"/>
    </source>
</evidence>
<sequence length="231" mass="26290">MSGIIMHCIPAAMILKSHHGSRTHHVLQKSLDIEIDGNDGKTNEKNTVENFPNIEFIRNNKENNTDILLVVTELRKLYNRELIGISMMSKMKIFLKKKSIEAKTPSNSFWNHIKTMGFREDEGSYVIASLSLGDLLGRLCLGWVTDKGFMDVPRFFLVGMILQGVNTASIPPHANKAAVYISLYFRFATGFSIRATSSSWCRRYILSNFQSLAVGCLNFFPESWDWHCQFT</sequence>
<keyword evidence="2" id="KW-1185">Reference proteome</keyword>
<dbReference type="InterPro" id="IPR036259">
    <property type="entry name" value="MFS_trans_sf"/>
</dbReference>
<accession>A0AAV4MQJ7</accession>
<organism evidence="1 2">
    <name type="scientific">Caerostris extrusa</name>
    <name type="common">Bark spider</name>
    <name type="synonym">Caerostris bankana</name>
    <dbReference type="NCBI Taxonomy" id="172846"/>
    <lineage>
        <taxon>Eukaryota</taxon>
        <taxon>Metazoa</taxon>
        <taxon>Ecdysozoa</taxon>
        <taxon>Arthropoda</taxon>
        <taxon>Chelicerata</taxon>
        <taxon>Arachnida</taxon>
        <taxon>Araneae</taxon>
        <taxon>Araneomorphae</taxon>
        <taxon>Entelegynae</taxon>
        <taxon>Araneoidea</taxon>
        <taxon>Araneidae</taxon>
        <taxon>Caerostris</taxon>
    </lineage>
</organism>
<reference evidence="1 2" key="1">
    <citation type="submission" date="2021-06" db="EMBL/GenBank/DDBJ databases">
        <title>Caerostris extrusa draft genome.</title>
        <authorList>
            <person name="Kono N."/>
            <person name="Arakawa K."/>
        </authorList>
    </citation>
    <scope>NUCLEOTIDE SEQUENCE [LARGE SCALE GENOMIC DNA]</scope>
</reference>
<name>A0AAV4MQJ7_CAEEX</name>
<proteinExistence type="predicted"/>
<dbReference type="Proteomes" id="UP001054945">
    <property type="component" value="Unassembled WGS sequence"/>
</dbReference>